<dbReference type="GO" id="GO:0004252">
    <property type="term" value="F:serine-type endopeptidase activity"/>
    <property type="evidence" value="ECO:0007669"/>
    <property type="project" value="InterPro"/>
</dbReference>
<dbReference type="InterPro" id="IPR022764">
    <property type="entry name" value="Peptidase_S54_rhomboid_dom"/>
</dbReference>
<protein>
    <recommendedName>
        <fullName evidence="6">Peptidase S54 rhomboid domain-containing protein</fullName>
    </recommendedName>
</protein>
<keyword evidence="4 5" id="KW-0472">Membrane</keyword>
<feature type="domain" description="Peptidase S54 rhomboid" evidence="6">
    <location>
        <begin position="48"/>
        <end position="174"/>
    </location>
</feature>
<proteinExistence type="predicted"/>
<feature type="transmembrane region" description="Helical" evidence="5">
    <location>
        <begin position="81"/>
        <end position="100"/>
    </location>
</feature>
<evidence type="ECO:0000256" key="3">
    <source>
        <dbReference type="ARBA" id="ARBA00022989"/>
    </source>
</evidence>
<comment type="subcellular location">
    <subcellularLocation>
        <location evidence="1">Membrane</location>
        <topology evidence="1">Multi-pass membrane protein</topology>
    </subcellularLocation>
</comment>
<evidence type="ECO:0000313" key="7">
    <source>
        <dbReference type="EMBL" id="SVE13839.1"/>
    </source>
</evidence>
<organism evidence="7">
    <name type="scientific">marine metagenome</name>
    <dbReference type="NCBI Taxonomy" id="408172"/>
    <lineage>
        <taxon>unclassified sequences</taxon>
        <taxon>metagenomes</taxon>
        <taxon>ecological metagenomes</taxon>
    </lineage>
</organism>
<feature type="transmembrane region" description="Helical" evidence="5">
    <location>
        <begin position="6"/>
        <end position="25"/>
    </location>
</feature>
<dbReference type="Gene3D" id="1.20.1540.10">
    <property type="entry name" value="Rhomboid-like"/>
    <property type="match status" value="1"/>
</dbReference>
<feature type="transmembrane region" description="Helical" evidence="5">
    <location>
        <begin position="132"/>
        <end position="150"/>
    </location>
</feature>
<feature type="transmembrane region" description="Helical" evidence="5">
    <location>
        <begin position="156"/>
        <end position="174"/>
    </location>
</feature>
<feature type="non-terminal residue" evidence="7">
    <location>
        <position position="183"/>
    </location>
</feature>
<reference evidence="7" key="1">
    <citation type="submission" date="2018-05" db="EMBL/GenBank/DDBJ databases">
        <authorList>
            <person name="Lanie J.A."/>
            <person name="Ng W.-L."/>
            <person name="Kazmierczak K.M."/>
            <person name="Andrzejewski T.M."/>
            <person name="Davidsen T.M."/>
            <person name="Wayne K.J."/>
            <person name="Tettelin H."/>
            <person name="Glass J.I."/>
            <person name="Rusch D."/>
            <person name="Podicherti R."/>
            <person name="Tsui H.-C.T."/>
            <person name="Winkler M.E."/>
        </authorList>
    </citation>
    <scope>NUCLEOTIDE SEQUENCE</scope>
</reference>
<evidence type="ECO:0000259" key="6">
    <source>
        <dbReference type="Pfam" id="PF01694"/>
    </source>
</evidence>
<keyword evidence="2 5" id="KW-0812">Transmembrane</keyword>
<evidence type="ECO:0000256" key="2">
    <source>
        <dbReference type="ARBA" id="ARBA00022692"/>
    </source>
</evidence>
<sequence>MIAKKFQPIVIIVILLWAVELLNIFMGHRLVSWGIVPRTLSGLIGIPLAPILHGGIWHAISNTIPLILLGSLTLLGGKGRFWETTIYITLLTGLLVWLFARDAHHVGASGLVFGYFGVILARAAIERSFTSIFLGLVTVMFYGGLIWGILPMRSHVSFESHLFGLIAGVLIVWLEAELDRSKP</sequence>
<dbReference type="AlphaFoldDB" id="A0A383B226"/>
<feature type="transmembrane region" description="Helical" evidence="5">
    <location>
        <begin position="106"/>
        <end position="125"/>
    </location>
</feature>
<dbReference type="Pfam" id="PF01694">
    <property type="entry name" value="Rhomboid"/>
    <property type="match status" value="1"/>
</dbReference>
<dbReference type="InterPro" id="IPR035952">
    <property type="entry name" value="Rhomboid-like_sf"/>
</dbReference>
<name>A0A383B226_9ZZZZ</name>
<evidence type="ECO:0000256" key="5">
    <source>
        <dbReference type="SAM" id="Phobius"/>
    </source>
</evidence>
<gene>
    <name evidence="7" type="ORF">METZ01_LOCUS466693</name>
</gene>
<keyword evidence="3 5" id="KW-1133">Transmembrane helix</keyword>
<evidence type="ECO:0000256" key="4">
    <source>
        <dbReference type="ARBA" id="ARBA00023136"/>
    </source>
</evidence>
<dbReference type="EMBL" id="UINC01196710">
    <property type="protein sequence ID" value="SVE13839.1"/>
    <property type="molecule type" value="Genomic_DNA"/>
</dbReference>
<dbReference type="GO" id="GO:0016020">
    <property type="term" value="C:membrane"/>
    <property type="evidence" value="ECO:0007669"/>
    <property type="project" value="UniProtKB-SubCell"/>
</dbReference>
<accession>A0A383B226</accession>
<evidence type="ECO:0000256" key="1">
    <source>
        <dbReference type="ARBA" id="ARBA00004141"/>
    </source>
</evidence>
<dbReference type="SUPFAM" id="SSF144091">
    <property type="entry name" value="Rhomboid-like"/>
    <property type="match status" value="1"/>
</dbReference>